<dbReference type="Gene3D" id="2.120.10.80">
    <property type="entry name" value="Kelch-type beta propeller"/>
    <property type="match status" value="1"/>
</dbReference>
<dbReference type="Pfam" id="PF00646">
    <property type="entry name" value="F-box"/>
    <property type="match status" value="1"/>
</dbReference>
<keyword evidence="4" id="KW-1185">Reference proteome</keyword>
<dbReference type="InterPro" id="IPR001810">
    <property type="entry name" value="F-box_dom"/>
</dbReference>
<accession>A0AAP0FWI6</accession>
<evidence type="ECO:0000313" key="4">
    <source>
        <dbReference type="Proteomes" id="UP001418222"/>
    </source>
</evidence>
<dbReference type="CDD" id="cd22152">
    <property type="entry name" value="F-box_AtAFR-like"/>
    <property type="match status" value="1"/>
</dbReference>
<dbReference type="InterPro" id="IPR015915">
    <property type="entry name" value="Kelch-typ_b-propeller"/>
</dbReference>
<reference evidence="3 4" key="1">
    <citation type="journal article" date="2022" name="Nat. Plants">
        <title>Genomes of leafy and leafless Platanthera orchids illuminate the evolution of mycoheterotrophy.</title>
        <authorList>
            <person name="Li M.H."/>
            <person name="Liu K.W."/>
            <person name="Li Z."/>
            <person name="Lu H.C."/>
            <person name="Ye Q.L."/>
            <person name="Zhang D."/>
            <person name="Wang J.Y."/>
            <person name="Li Y.F."/>
            <person name="Zhong Z.M."/>
            <person name="Liu X."/>
            <person name="Yu X."/>
            <person name="Liu D.K."/>
            <person name="Tu X.D."/>
            <person name="Liu B."/>
            <person name="Hao Y."/>
            <person name="Liao X.Y."/>
            <person name="Jiang Y.T."/>
            <person name="Sun W.H."/>
            <person name="Chen J."/>
            <person name="Chen Y.Q."/>
            <person name="Ai Y."/>
            <person name="Zhai J.W."/>
            <person name="Wu S.S."/>
            <person name="Zhou Z."/>
            <person name="Hsiao Y.Y."/>
            <person name="Wu W.L."/>
            <person name="Chen Y.Y."/>
            <person name="Lin Y.F."/>
            <person name="Hsu J.L."/>
            <person name="Li C.Y."/>
            <person name="Wang Z.W."/>
            <person name="Zhao X."/>
            <person name="Zhong W.Y."/>
            <person name="Ma X.K."/>
            <person name="Ma L."/>
            <person name="Huang J."/>
            <person name="Chen G.Z."/>
            <person name="Huang M.Z."/>
            <person name="Huang L."/>
            <person name="Peng D.H."/>
            <person name="Luo Y.B."/>
            <person name="Zou S.Q."/>
            <person name="Chen S.P."/>
            <person name="Lan S."/>
            <person name="Tsai W.C."/>
            <person name="Van de Peer Y."/>
            <person name="Liu Z.J."/>
        </authorList>
    </citation>
    <scope>NUCLEOTIDE SEQUENCE [LARGE SCALE GENOMIC DNA]</scope>
    <source>
        <strain evidence="3">Lor287</strain>
    </source>
</reference>
<dbReference type="PANTHER" id="PTHR24414">
    <property type="entry name" value="F-BOX/KELCH-REPEAT PROTEIN SKIP4"/>
    <property type="match status" value="1"/>
</dbReference>
<dbReference type="AlphaFoldDB" id="A0AAP0FWI6"/>
<gene>
    <name evidence="3" type="primary">SKIP6</name>
    <name evidence="3" type="ORF">KSP39_PZI020247</name>
</gene>
<organism evidence="3 4">
    <name type="scientific">Platanthera zijinensis</name>
    <dbReference type="NCBI Taxonomy" id="2320716"/>
    <lineage>
        <taxon>Eukaryota</taxon>
        <taxon>Viridiplantae</taxon>
        <taxon>Streptophyta</taxon>
        <taxon>Embryophyta</taxon>
        <taxon>Tracheophyta</taxon>
        <taxon>Spermatophyta</taxon>
        <taxon>Magnoliopsida</taxon>
        <taxon>Liliopsida</taxon>
        <taxon>Asparagales</taxon>
        <taxon>Orchidaceae</taxon>
        <taxon>Orchidoideae</taxon>
        <taxon>Orchideae</taxon>
        <taxon>Orchidinae</taxon>
        <taxon>Platanthera</taxon>
    </lineage>
</organism>
<evidence type="ECO:0000259" key="2">
    <source>
        <dbReference type="Pfam" id="PF25210"/>
    </source>
</evidence>
<dbReference type="EMBL" id="JBBWWQ010000018">
    <property type="protein sequence ID" value="KAK8921052.1"/>
    <property type="molecule type" value="Genomic_DNA"/>
</dbReference>
<comment type="caution">
    <text evidence="3">The sequence shown here is derived from an EMBL/GenBank/DDBJ whole genome shotgun (WGS) entry which is preliminary data.</text>
</comment>
<feature type="domain" description="F-box" evidence="1">
    <location>
        <begin position="47"/>
        <end position="85"/>
    </location>
</feature>
<protein>
    <submittedName>
        <fullName evidence="3">F-box/kelch-repeat protein SKIP6</fullName>
    </submittedName>
</protein>
<sequence length="395" mass="43741">MASLEDPISNDIPLCRLTESHRPMNDPPSVPGPSSPPQLCVSRLIPALPDDLSILCIARVPRSHHHFLAAVSRAWRTFLCSPLLFSLRLEVGSFQHFLLLKIETTPDQSRWYLLDRLRRNPSPPLIPLPEPPLPSIFGYAAVTLGHSLFLLGGSINDKPSPAVQIYDARFNIWRLGAPMLASRVFATAGAIANRIYTFGGCLNIYESWAEEFNLERGWRRIPSPPMIREKWMHGNAVIGGKLLAVADRGGVVLDLAVASAETEEAQLKAWGTVPATLDFGWRGKMVAVGDVLYSYDFRGKIRGYDLVKEEWKTVKGVDKELPKFSYGATLSNFGEMLCLVWEGRGRSEGMEIFCAGIRVTVTNSGQLQGSVEWLETIDLAIPKGSSIVHCISVEF</sequence>
<dbReference type="SUPFAM" id="SSF117281">
    <property type="entry name" value="Kelch motif"/>
    <property type="match status" value="1"/>
</dbReference>
<name>A0AAP0FWI6_9ASPA</name>
<dbReference type="PANTHER" id="PTHR24414:SF23">
    <property type="entry name" value="F-BOX_KELCH-REPEAT PROTEIN SKIP6"/>
    <property type="match status" value="1"/>
</dbReference>
<dbReference type="Pfam" id="PF25210">
    <property type="entry name" value="Kelch_FKB95"/>
    <property type="match status" value="1"/>
</dbReference>
<evidence type="ECO:0000259" key="1">
    <source>
        <dbReference type="Pfam" id="PF00646"/>
    </source>
</evidence>
<dbReference type="InterPro" id="IPR057499">
    <property type="entry name" value="Kelch_FKB95"/>
</dbReference>
<proteinExistence type="predicted"/>
<dbReference type="Proteomes" id="UP001418222">
    <property type="component" value="Unassembled WGS sequence"/>
</dbReference>
<feature type="domain" description="FKB95-like N-terminal Kelch" evidence="2">
    <location>
        <begin position="124"/>
        <end position="376"/>
    </location>
</feature>
<dbReference type="InterPro" id="IPR050354">
    <property type="entry name" value="F-box/kelch-repeat_ARATH"/>
</dbReference>
<evidence type="ECO:0000313" key="3">
    <source>
        <dbReference type="EMBL" id="KAK8921052.1"/>
    </source>
</evidence>